<evidence type="ECO:0000313" key="6">
    <source>
        <dbReference type="Proteomes" id="UP000280501"/>
    </source>
</evidence>
<dbReference type="AlphaFoldDB" id="A0A3N4YQ30"/>
<evidence type="ECO:0000256" key="1">
    <source>
        <dbReference type="ARBA" id="ARBA00022729"/>
    </source>
</evidence>
<dbReference type="PROSITE" id="PS51257">
    <property type="entry name" value="PROKAR_LIPOPROTEIN"/>
    <property type="match status" value="1"/>
</dbReference>
<dbReference type="InterPro" id="IPR011098">
    <property type="entry name" value="G5_dom"/>
</dbReference>
<gene>
    <name evidence="5" type="ORF">EDD34_1177</name>
</gene>
<accession>A0A3N4YQ30</accession>
<dbReference type="OrthoDB" id="6048299at2"/>
<dbReference type="Pfam" id="PF07501">
    <property type="entry name" value="G5"/>
    <property type="match status" value="1"/>
</dbReference>
<dbReference type="SMART" id="SM01208">
    <property type="entry name" value="G5"/>
    <property type="match status" value="1"/>
</dbReference>
<name>A0A3N4YQ30_9MICO</name>
<dbReference type="RefSeq" id="WP_123813726.1">
    <property type="nucleotide sequence ID" value="NZ_RKQZ01000001.1"/>
</dbReference>
<sequence length="201" mass="20924">MFQIHRTTSAVICAATITAVFSLSGCAEPATTDNSAGQAATSSSTISPSPTADPEPVTTTKKATKKEAIPFEKVTKKNPNLDEGTKRVTTKGVKGVLTKTFRVTYVDGEETERKLVKEVVTKKPVNQVTSIGTHRPPPLPEPAEPEPSNCDPNYSGCVPIASDVDCAGGSGDGPEYVNGPVRVTGSDIYGLDADGNGVGCE</sequence>
<dbReference type="EMBL" id="RKQZ01000001">
    <property type="protein sequence ID" value="RPF20580.1"/>
    <property type="molecule type" value="Genomic_DNA"/>
</dbReference>
<evidence type="ECO:0000313" key="5">
    <source>
        <dbReference type="EMBL" id="RPF20580.1"/>
    </source>
</evidence>
<reference evidence="5 6" key="1">
    <citation type="submission" date="2018-11" db="EMBL/GenBank/DDBJ databases">
        <title>Sequencing the genomes of 1000 actinobacteria strains.</title>
        <authorList>
            <person name="Klenk H.-P."/>
        </authorList>
    </citation>
    <scope>NUCLEOTIDE SEQUENCE [LARGE SCALE GENOMIC DNA]</scope>
    <source>
        <strain evidence="5 6">DSM 15700</strain>
    </source>
</reference>
<feature type="chain" id="PRO_5017938103" evidence="3">
    <location>
        <begin position="30"/>
        <end position="201"/>
    </location>
</feature>
<comment type="caution">
    <text evidence="5">The sequence shown here is derived from an EMBL/GenBank/DDBJ whole genome shotgun (WGS) entry which is preliminary data.</text>
</comment>
<proteinExistence type="predicted"/>
<evidence type="ECO:0000256" key="2">
    <source>
        <dbReference type="SAM" id="MobiDB-lite"/>
    </source>
</evidence>
<dbReference type="PROSITE" id="PS51109">
    <property type="entry name" value="G5"/>
    <property type="match status" value="1"/>
</dbReference>
<dbReference type="Gene3D" id="2.20.230.10">
    <property type="entry name" value="Resuscitation-promoting factor rpfb"/>
    <property type="match status" value="1"/>
</dbReference>
<organism evidence="5 6">
    <name type="scientific">Myceligenerans xiligouense</name>
    <dbReference type="NCBI Taxonomy" id="253184"/>
    <lineage>
        <taxon>Bacteria</taxon>
        <taxon>Bacillati</taxon>
        <taxon>Actinomycetota</taxon>
        <taxon>Actinomycetes</taxon>
        <taxon>Micrococcales</taxon>
        <taxon>Promicromonosporaceae</taxon>
        <taxon>Myceligenerans</taxon>
    </lineage>
</organism>
<feature type="compositionally biased region" description="Low complexity" evidence="2">
    <location>
        <begin position="39"/>
        <end position="61"/>
    </location>
</feature>
<dbReference type="Proteomes" id="UP000280501">
    <property type="component" value="Unassembled WGS sequence"/>
</dbReference>
<keyword evidence="6" id="KW-1185">Reference proteome</keyword>
<evidence type="ECO:0000256" key="3">
    <source>
        <dbReference type="SAM" id="SignalP"/>
    </source>
</evidence>
<protein>
    <submittedName>
        <fullName evidence="5">Surface rod structure-forming protein G</fullName>
    </submittedName>
</protein>
<feature type="signal peptide" evidence="3">
    <location>
        <begin position="1"/>
        <end position="29"/>
    </location>
</feature>
<feature type="domain" description="G5" evidence="4">
    <location>
        <begin position="55"/>
        <end position="135"/>
    </location>
</feature>
<keyword evidence="1 3" id="KW-0732">Signal</keyword>
<feature type="region of interest" description="Disordered" evidence="2">
    <location>
        <begin position="128"/>
        <end position="148"/>
    </location>
</feature>
<evidence type="ECO:0000259" key="4">
    <source>
        <dbReference type="PROSITE" id="PS51109"/>
    </source>
</evidence>
<feature type="region of interest" description="Disordered" evidence="2">
    <location>
        <begin position="28"/>
        <end position="62"/>
    </location>
</feature>